<proteinExistence type="predicted"/>
<evidence type="ECO:0000313" key="1">
    <source>
        <dbReference type="EMBL" id="CAD8113829.1"/>
    </source>
</evidence>
<protein>
    <submittedName>
        <fullName evidence="1">Uncharacterized protein</fullName>
    </submittedName>
</protein>
<keyword evidence="2" id="KW-1185">Reference proteome</keyword>
<dbReference type="AlphaFoldDB" id="A0A8S1QD74"/>
<sequence>MGNINSNVKKKNGIGNKLMLFLGIRLDNQLNKLSIKIITTISSFLTLKEYNIMLQVSSTTNKLFGQVSSCYQVHCQKLLNVNSDLVHSQNWKQMLKLLLCTPIKGIPYENALRSIRFNIYQHPAFIEDKINYSTFQKGILYFESQFQKVQTKEFEQLKKFAKIHFEQILKLRQGCEIHIQMPQQLMNIYSIQDYIKIYNVYLNIRFDNVNLVQFIELWDRYCGWISIMEWSTLTLIAQFNQIIEENLRKYHLPKFTFRHFMVTLWIMNSNKCLKTLRQEFKEKLIQSRIKNIKIQLLRRYIQQLIDISTNQSNIQQYGQANFQYHSEIYALADIAIQMTSNQNYFQDEQILIYTFGEQIYKFIIFQNLYLNRIEQFQNQITQYKEASTLAQIKQFQISDDLDQHSKVLGRYNKKQQIRELFRQISNQKVEDKDNHYQNDSKQSLEISSISQTSTKCSFLFNSIKSNDVLLNYIQMFQKDLYNQIEHFYQMQDSIIEQMQNLEKEQQQYDIPDLAEYKPMKYESVIEKLNQVRQRQNKNRSLNESPSSIYGRTTAQEMLQRVIS</sequence>
<gene>
    <name evidence="1" type="ORF">PSON_ATCC_30995.1.T1040111</name>
</gene>
<dbReference type="Proteomes" id="UP000692954">
    <property type="component" value="Unassembled WGS sequence"/>
</dbReference>
<organism evidence="1 2">
    <name type="scientific">Paramecium sonneborni</name>
    <dbReference type="NCBI Taxonomy" id="65129"/>
    <lineage>
        <taxon>Eukaryota</taxon>
        <taxon>Sar</taxon>
        <taxon>Alveolata</taxon>
        <taxon>Ciliophora</taxon>
        <taxon>Intramacronucleata</taxon>
        <taxon>Oligohymenophorea</taxon>
        <taxon>Peniculida</taxon>
        <taxon>Parameciidae</taxon>
        <taxon>Paramecium</taxon>
    </lineage>
</organism>
<name>A0A8S1QD74_9CILI</name>
<comment type="caution">
    <text evidence="1">The sequence shown here is derived from an EMBL/GenBank/DDBJ whole genome shotgun (WGS) entry which is preliminary data.</text>
</comment>
<evidence type="ECO:0000313" key="2">
    <source>
        <dbReference type="Proteomes" id="UP000692954"/>
    </source>
</evidence>
<reference evidence="1" key="1">
    <citation type="submission" date="2021-01" db="EMBL/GenBank/DDBJ databases">
        <authorList>
            <consortium name="Genoscope - CEA"/>
            <person name="William W."/>
        </authorList>
    </citation>
    <scope>NUCLEOTIDE SEQUENCE</scope>
</reference>
<dbReference type="EMBL" id="CAJJDN010000104">
    <property type="protein sequence ID" value="CAD8113829.1"/>
    <property type="molecule type" value="Genomic_DNA"/>
</dbReference>
<dbReference type="OrthoDB" id="291993at2759"/>
<accession>A0A8S1QD74</accession>